<evidence type="ECO:0000313" key="5">
    <source>
        <dbReference type="Proteomes" id="UP000184442"/>
    </source>
</evidence>
<feature type="domain" description="Penicillin binding protein A dimerisation" evidence="3">
    <location>
        <begin position="55"/>
        <end position="133"/>
    </location>
</feature>
<dbReference type="OrthoDB" id="9766847at2"/>
<gene>
    <name evidence="4" type="ORF">SAMN02745176_02406</name>
</gene>
<proteinExistence type="predicted"/>
<organism evidence="4 5">
    <name type="scientific">Lutispora thermophila DSM 19022</name>
    <dbReference type="NCBI Taxonomy" id="1122184"/>
    <lineage>
        <taxon>Bacteria</taxon>
        <taxon>Bacillati</taxon>
        <taxon>Bacillota</taxon>
        <taxon>Clostridia</taxon>
        <taxon>Lutisporales</taxon>
        <taxon>Lutisporaceae</taxon>
        <taxon>Lutispora</taxon>
    </lineage>
</organism>
<dbReference type="SUPFAM" id="SSF56519">
    <property type="entry name" value="Penicillin binding protein dimerisation domain"/>
    <property type="match status" value="1"/>
</dbReference>
<dbReference type="Pfam" id="PF21922">
    <property type="entry name" value="PBP_dimer_2"/>
    <property type="match status" value="1"/>
</dbReference>
<dbReference type="PANTHER" id="PTHR30627:SF24">
    <property type="entry name" value="PENICILLIN-BINDING PROTEIN 4B"/>
    <property type="match status" value="1"/>
</dbReference>
<dbReference type="InterPro" id="IPR012338">
    <property type="entry name" value="Beta-lactam/transpept-like"/>
</dbReference>
<evidence type="ECO:0000259" key="2">
    <source>
        <dbReference type="Pfam" id="PF00905"/>
    </source>
</evidence>
<dbReference type="AlphaFoldDB" id="A0A1M6GKU5"/>
<feature type="domain" description="Penicillin-binding protein transpeptidase" evidence="2">
    <location>
        <begin position="154"/>
        <end position="455"/>
    </location>
</feature>
<dbReference type="Proteomes" id="UP000184442">
    <property type="component" value="Unassembled WGS sequence"/>
</dbReference>
<dbReference type="InterPro" id="IPR036138">
    <property type="entry name" value="PBP_dimer_sf"/>
</dbReference>
<evidence type="ECO:0000259" key="3">
    <source>
        <dbReference type="Pfam" id="PF21922"/>
    </source>
</evidence>
<dbReference type="GO" id="GO:0016740">
    <property type="term" value="F:transferase activity"/>
    <property type="evidence" value="ECO:0007669"/>
    <property type="project" value="UniProtKB-KW"/>
</dbReference>
<feature type="transmembrane region" description="Helical" evidence="1">
    <location>
        <begin position="12"/>
        <end position="32"/>
    </location>
</feature>
<dbReference type="GO" id="GO:0008658">
    <property type="term" value="F:penicillin binding"/>
    <property type="evidence" value="ECO:0007669"/>
    <property type="project" value="InterPro"/>
</dbReference>
<protein>
    <submittedName>
        <fullName evidence="4">Peptidoglycan glycosyltransferase</fullName>
    </submittedName>
</protein>
<dbReference type="InterPro" id="IPR050515">
    <property type="entry name" value="Beta-lactam/transpept"/>
</dbReference>
<dbReference type="EMBL" id="FQZS01000016">
    <property type="protein sequence ID" value="SHJ10597.1"/>
    <property type="molecule type" value="Genomic_DNA"/>
</dbReference>
<dbReference type="SUPFAM" id="SSF56601">
    <property type="entry name" value="beta-lactamase/transpeptidase-like"/>
    <property type="match status" value="1"/>
</dbReference>
<dbReference type="Pfam" id="PF00905">
    <property type="entry name" value="Transpeptidase"/>
    <property type="match status" value="1"/>
</dbReference>
<keyword evidence="1" id="KW-0472">Membrane</keyword>
<name>A0A1M6GKU5_9FIRM</name>
<dbReference type="GO" id="GO:0071972">
    <property type="term" value="F:peptidoglycan L,D-transpeptidase activity"/>
    <property type="evidence" value="ECO:0007669"/>
    <property type="project" value="TreeGrafter"/>
</dbReference>
<dbReference type="InterPro" id="IPR054120">
    <property type="entry name" value="PBPA_dimer"/>
</dbReference>
<dbReference type="PANTHER" id="PTHR30627">
    <property type="entry name" value="PEPTIDOGLYCAN D,D-TRANSPEPTIDASE"/>
    <property type="match status" value="1"/>
</dbReference>
<reference evidence="4 5" key="1">
    <citation type="submission" date="2016-11" db="EMBL/GenBank/DDBJ databases">
        <authorList>
            <person name="Jaros S."/>
            <person name="Januszkiewicz K."/>
            <person name="Wedrychowicz H."/>
        </authorList>
    </citation>
    <scope>NUCLEOTIDE SEQUENCE [LARGE SCALE GENOMIC DNA]</scope>
    <source>
        <strain evidence="4 5">DSM 19022</strain>
    </source>
</reference>
<keyword evidence="4" id="KW-0808">Transferase</keyword>
<keyword evidence="1" id="KW-0812">Transmembrane</keyword>
<accession>A0A1M6GKU5</accession>
<keyword evidence="5" id="KW-1185">Reference proteome</keyword>
<dbReference type="Gene3D" id="3.90.1310.10">
    <property type="entry name" value="Penicillin-binding protein 2a (Domain 2)"/>
    <property type="match status" value="1"/>
</dbReference>
<sequence length="462" mass="50512">MNKLSKKLNIIKCFFIVSFLGIAIYLIIFNFFEAKYIYSNSYNKRLRNENTYIVRGDIQDRNDIILATSKISNNSIKRDYIYSRHFSHVIGYHSKQIGSTGIEALYDKELSSAKILDTIKGIINGKEIKGNTVKLTLDKTLQVYASELLGNRKGSIVALNPKTGEILALVSKPDFNPSKINANWKNLIEDENSPLLNRALDGLYPPGSIFKIITTSAALYGNYKDYEIDCTGSSNVNGYEIKDSNKKGHGNINLNKAFTLSCNSYFVNLGLKLGNEKLYNEANKFLFNKSISGNIIAKTSRFNMKYDNKSLASQSIGQGDVLITPLHAAVIASIIANDGMLLQPYIVSEIKDINGKTIKSFKSKSANVIIDADKAKTIKEMMVNVVKSGTGKSAKISGIEVAGKTGTAENPHGKPHSWFIGFAPAEDPQIAIAVIIENGGSGGSNAAPIAGKVMKKAISVLK</sequence>
<dbReference type="InterPro" id="IPR001460">
    <property type="entry name" value="PCN-bd_Tpept"/>
</dbReference>
<keyword evidence="1" id="KW-1133">Transmembrane helix</keyword>
<evidence type="ECO:0000256" key="1">
    <source>
        <dbReference type="SAM" id="Phobius"/>
    </source>
</evidence>
<dbReference type="RefSeq" id="WP_073026445.1">
    <property type="nucleotide sequence ID" value="NZ_FQZS01000016.1"/>
</dbReference>
<dbReference type="GO" id="GO:0071555">
    <property type="term" value="P:cell wall organization"/>
    <property type="evidence" value="ECO:0007669"/>
    <property type="project" value="TreeGrafter"/>
</dbReference>
<evidence type="ECO:0000313" key="4">
    <source>
        <dbReference type="EMBL" id="SHJ10597.1"/>
    </source>
</evidence>
<dbReference type="STRING" id="1122184.SAMN02745176_02406"/>
<dbReference type="GO" id="GO:0005886">
    <property type="term" value="C:plasma membrane"/>
    <property type="evidence" value="ECO:0007669"/>
    <property type="project" value="TreeGrafter"/>
</dbReference>
<dbReference type="Gene3D" id="3.40.710.10">
    <property type="entry name" value="DD-peptidase/beta-lactamase superfamily"/>
    <property type="match status" value="1"/>
</dbReference>